<dbReference type="Gene3D" id="3.40.50.410">
    <property type="entry name" value="von Willebrand factor, type A domain"/>
    <property type="match status" value="1"/>
</dbReference>
<dbReference type="SUPFAM" id="SSF53300">
    <property type="entry name" value="vWA-like"/>
    <property type="match status" value="1"/>
</dbReference>
<dbReference type="Proteomes" id="UP000257706">
    <property type="component" value="Unassembled WGS sequence"/>
</dbReference>
<dbReference type="Pfam" id="PF13519">
    <property type="entry name" value="VWA_2"/>
    <property type="match status" value="1"/>
</dbReference>
<dbReference type="EMBL" id="DMAI01000085">
    <property type="protein sequence ID" value="HAE46819.1"/>
    <property type="molecule type" value="Genomic_DNA"/>
</dbReference>
<comment type="caution">
    <text evidence="4">The sequence shown here is derived from an EMBL/GenBank/DDBJ whole genome shotgun (WGS) entry which is preliminary data.</text>
</comment>
<evidence type="ECO:0000313" key="4">
    <source>
        <dbReference type="EMBL" id="HAE46819.1"/>
    </source>
</evidence>
<feature type="signal peptide" evidence="2">
    <location>
        <begin position="1"/>
        <end position="36"/>
    </location>
</feature>
<dbReference type="InterPro" id="IPR036465">
    <property type="entry name" value="vWFA_dom_sf"/>
</dbReference>
<accession>A0A3B9IHW9</accession>
<sequence>MKPAARTRGMHAAALGLMHAMAIGMCTIAPVDPAGAADTAPQGPATIVVMDGSGSMWGQIDGRPKLEIARETVAAVLEGVDPARSLGLIAYGHRRKGDCADIELLVPPAPGAAGAIRQAVDGVRFLGKTPLSAAVRQAAEALRYTEDAATVVLVTDGLETCAADPCALGAELEAAGVDFTTHVIGFGLTKEEGASVACLADATGGRYLEASDAATLATALAETVAAAPAPETPAPKTHFPGAVMMPDIALEPTGQTFGPDAEAPADLPFPPEGTIAWCAASCEGDRLCAAWRYEPKGSYFVQHARCFRFAYDAEMDMRDYDPSEGWASGMKPDAELLVRPYKPAEEAVSEAVPVVIRIGEVHAGLPVGWSAVPLDGQAAEAVAMPEAIIGDWQTTPEPGAWQVEGEAPTGARFTGRIDVAATEAGTAQVFDLPQFRGPTLETDGMGEDAAAPAGGEAPR</sequence>
<dbReference type="PROSITE" id="PS50234">
    <property type="entry name" value="VWFA"/>
    <property type="match status" value="1"/>
</dbReference>
<feature type="chain" id="PRO_5017652218" description="VWFA domain-containing protein" evidence="2">
    <location>
        <begin position="37"/>
        <end position="459"/>
    </location>
</feature>
<keyword evidence="2" id="KW-0732">Signal</keyword>
<evidence type="ECO:0000259" key="3">
    <source>
        <dbReference type="PROSITE" id="PS50234"/>
    </source>
</evidence>
<evidence type="ECO:0000256" key="1">
    <source>
        <dbReference type="SAM" id="MobiDB-lite"/>
    </source>
</evidence>
<dbReference type="InterPro" id="IPR002035">
    <property type="entry name" value="VWF_A"/>
</dbReference>
<evidence type="ECO:0000313" key="5">
    <source>
        <dbReference type="Proteomes" id="UP000257706"/>
    </source>
</evidence>
<protein>
    <recommendedName>
        <fullName evidence="3">VWFA domain-containing protein</fullName>
    </recommendedName>
</protein>
<gene>
    <name evidence="4" type="ORF">DCK97_05310</name>
</gene>
<proteinExistence type="predicted"/>
<dbReference type="SMART" id="SM00327">
    <property type="entry name" value="VWA"/>
    <property type="match status" value="1"/>
</dbReference>
<feature type="compositionally biased region" description="Low complexity" evidence="1">
    <location>
        <begin position="447"/>
        <end position="459"/>
    </location>
</feature>
<name>A0A3B9IHW9_9PROT</name>
<organism evidence="4 5">
    <name type="scientific">Tistrella mobilis</name>
    <dbReference type="NCBI Taxonomy" id="171437"/>
    <lineage>
        <taxon>Bacteria</taxon>
        <taxon>Pseudomonadati</taxon>
        <taxon>Pseudomonadota</taxon>
        <taxon>Alphaproteobacteria</taxon>
        <taxon>Geminicoccales</taxon>
        <taxon>Geminicoccaceae</taxon>
        <taxon>Tistrella</taxon>
    </lineage>
</organism>
<evidence type="ECO:0000256" key="2">
    <source>
        <dbReference type="SAM" id="SignalP"/>
    </source>
</evidence>
<dbReference type="AlphaFoldDB" id="A0A3B9IHW9"/>
<reference evidence="4 5" key="1">
    <citation type="journal article" date="2018" name="Nat. Biotechnol.">
        <title>A standardized bacterial taxonomy based on genome phylogeny substantially revises the tree of life.</title>
        <authorList>
            <person name="Parks D.H."/>
            <person name="Chuvochina M."/>
            <person name="Waite D.W."/>
            <person name="Rinke C."/>
            <person name="Skarshewski A."/>
            <person name="Chaumeil P.A."/>
            <person name="Hugenholtz P."/>
        </authorList>
    </citation>
    <scope>NUCLEOTIDE SEQUENCE [LARGE SCALE GENOMIC DNA]</scope>
    <source>
        <strain evidence="4">UBA8739</strain>
    </source>
</reference>
<feature type="domain" description="VWFA" evidence="3">
    <location>
        <begin position="45"/>
        <end position="224"/>
    </location>
</feature>
<feature type="region of interest" description="Disordered" evidence="1">
    <location>
        <begin position="435"/>
        <end position="459"/>
    </location>
</feature>